<protein>
    <submittedName>
        <fullName evidence="1">Uncharacterized protein</fullName>
    </submittedName>
</protein>
<organism evidence="1 2">
    <name type="scientific">Aspergillus heteromorphus CBS 117.55</name>
    <dbReference type="NCBI Taxonomy" id="1448321"/>
    <lineage>
        <taxon>Eukaryota</taxon>
        <taxon>Fungi</taxon>
        <taxon>Dikarya</taxon>
        <taxon>Ascomycota</taxon>
        <taxon>Pezizomycotina</taxon>
        <taxon>Eurotiomycetes</taxon>
        <taxon>Eurotiomycetidae</taxon>
        <taxon>Eurotiales</taxon>
        <taxon>Aspergillaceae</taxon>
        <taxon>Aspergillus</taxon>
        <taxon>Aspergillus subgen. Circumdati</taxon>
    </lineage>
</organism>
<proteinExistence type="predicted"/>
<name>A0A317WC77_9EURO</name>
<evidence type="ECO:0000313" key="2">
    <source>
        <dbReference type="Proteomes" id="UP000247233"/>
    </source>
</evidence>
<accession>A0A317WC77</accession>
<dbReference type="EMBL" id="MSFL01000010">
    <property type="protein sequence ID" value="PWY83545.1"/>
    <property type="molecule type" value="Genomic_DNA"/>
</dbReference>
<sequence length="137" mass="14333">MADRLLLSQPMVKQSGLDSSGMPCSATAVATAVATNATATAAAAAAALPTWVTDTIAFPGRASRWPPRDEIDGFPKAFSIPARHRPDTVAKRVADAVRRAVVQTARSVGRTVDGFTPRRIVGRDPYKTGAMAGDEGI</sequence>
<dbReference type="AlphaFoldDB" id="A0A317WC77"/>
<dbReference type="GeneID" id="37065331"/>
<dbReference type="Proteomes" id="UP000247233">
    <property type="component" value="Unassembled WGS sequence"/>
</dbReference>
<keyword evidence="2" id="KW-1185">Reference proteome</keyword>
<dbReference type="VEuPathDB" id="FungiDB:BO70DRAFT_361655"/>
<evidence type="ECO:0000313" key="1">
    <source>
        <dbReference type="EMBL" id="PWY83545.1"/>
    </source>
</evidence>
<reference evidence="1 2" key="1">
    <citation type="submission" date="2016-12" db="EMBL/GenBank/DDBJ databases">
        <title>The genomes of Aspergillus section Nigri reveals drivers in fungal speciation.</title>
        <authorList>
            <consortium name="DOE Joint Genome Institute"/>
            <person name="Vesth T.C."/>
            <person name="Nybo J."/>
            <person name="Theobald S."/>
            <person name="Brandl J."/>
            <person name="Frisvad J.C."/>
            <person name="Nielsen K.F."/>
            <person name="Lyhne E.K."/>
            <person name="Kogle M.E."/>
            <person name="Kuo A."/>
            <person name="Riley R."/>
            <person name="Clum A."/>
            <person name="Nolan M."/>
            <person name="Lipzen A."/>
            <person name="Salamov A."/>
            <person name="Henrissat B."/>
            <person name="Wiebenga A."/>
            <person name="De Vries R.P."/>
            <person name="Grigoriev I.V."/>
            <person name="Mortensen U.H."/>
            <person name="Andersen M.R."/>
            <person name="Baker S.E."/>
        </authorList>
    </citation>
    <scope>NUCLEOTIDE SEQUENCE [LARGE SCALE GENOMIC DNA]</scope>
    <source>
        <strain evidence="1 2">CBS 117.55</strain>
    </source>
</reference>
<dbReference type="RefSeq" id="XP_025399988.1">
    <property type="nucleotide sequence ID" value="XM_025543094.1"/>
</dbReference>
<comment type="caution">
    <text evidence="1">The sequence shown here is derived from an EMBL/GenBank/DDBJ whole genome shotgun (WGS) entry which is preliminary data.</text>
</comment>
<gene>
    <name evidence="1" type="ORF">BO70DRAFT_361655</name>
</gene>